<dbReference type="RefSeq" id="WP_090974995.1">
    <property type="nucleotide sequence ID" value="NZ_FOLL01000024.1"/>
</dbReference>
<organism evidence="1 2">
    <name type="scientific">Parapedobacter composti</name>
    <dbReference type="NCBI Taxonomy" id="623281"/>
    <lineage>
        <taxon>Bacteria</taxon>
        <taxon>Pseudomonadati</taxon>
        <taxon>Bacteroidota</taxon>
        <taxon>Sphingobacteriia</taxon>
        <taxon>Sphingobacteriales</taxon>
        <taxon>Sphingobacteriaceae</taxon>
        <taxon>Parapedobacter</taxon>
    </lineage>
</organism>
<accession>A0A1I1M1T8</accession>
<evidence type="ECO:0000313" key="1">
    <source>
        <dbReference type="EMBL" id="SFC76573.1"/>
    </source>
</evidence>
<dbReference type="AlphaFoldDB" id="A0A1I1M1T8"/>
<dbReference type="OrthoDB" id="8440659at2"/>
<name>A0A1I1M1T8_9SPHI</name>
<dbReference type="STRING" id="623281.SAMN05421747_1243"/>
<evidence type="ECO:0000313" key="2">
    <source>
        <dbReference type="Proteomes" id="UP000199577"/>
    </source>
</evidence>
<gene>
    <name evidence="1" type="ORF">SAMN05421747_1243</name>
</gene>
<protein>
    <recommendedName>
        <fullName evidence="3">Restriction endonuclease</fullName>
    </recommendedName>
</protein>
<keyword evidence="2" id="KW-1185">Reference proteome</keyword>
<sequence length="269" mass="31607">MAKYQLPVLKDEKLFEELTCDLFNFVENTSSYESIDFQTFGVKGQNQKGIDIFSAKRKTVIQCKLKSIGRKDETIRKNLIQDINADLEKAEDLKIDFDKFIFVSTFRDDAQIQEYLNQIKKEHGLSFDLYYWGWDTITKYIEHSEVLLHKYFSKFVKKPQLTKPKIELPNGALGKELSKKNYVDYLKKRYGDWKQIELNKKGEKFNWAAFTISLSKRYKASGINYIDVRHFDDLVTYLKSRIDGTIMGKVNKSKGIKNYSAFEDFLENP</sequence>
<proteinExistence type="predicted"/>
<dbReference type="EMBL" id="FOLL01000024">
    <property type="protein sequence ID" value="SFC76573.1"/>
    <property type="molecule type" value="Genomic_DNA"/>
</dbReference>
<reference evidence="1 2" key="1">
    <citation type="submission" date="2016-10" db="EMBL/GenBank/DDBJ databases">
        <authorList>
            <person name="de Groot N.N."/>
        </authorList>
    </citation>
    <scope>NUCLEOTIDE SEQUENCE [LARGE SCALE GENOMIC DNA]</scope>
    <source>
        <strain evidence="1 2">DSM 22900</strain>
    </source>
</reference>
<dbReference type="Proteomes" id="UP000199577">
    <property type="component" value="Unassembled WGS sequence"/>
</dbReference>
<evidence type="ECO:0008006" key="3">
    <source>
        <dbReference type="Google" id="ProtNLM"/>
    </source>
</evidence>